<dbReference type="Gene3D" id="2.60.120.10">
    <property type="entry name" value="Jelly Rolls"/>
    <property type="match status" value="2"/>
</dbReference>
<dbReference type="InterPro" id="IPR014710">
    <property type="entry name" value="RmlC-like_jellyroll"/>
</dbReference>
<dbReference type="Pfam" id="PF02678">
    <property type="entry name" value="Pirin"/>
    <property type="match status" value="1"/>
</dbReference>
<dbReference type="PANTHER" id="PTHR13903">
    <property type="entry name" value="PIRIN-RELATED"/>
    <property type="match status" value="1"/>
</dbReference>
<evidence type="ECO:0000313" key="5">
    <source>
        <dbReference type="EMBL" id="CCO14538.1"/>
    </source>
</evidence>
<evidence type="ECO:0000259" key="4">
    <source>
        <dbReference type="Pfam" id="PF05726"/>
    </source>
</evidence>
<evidence type="ECO:0000256" key="2">
    <source>
        <dbReference type="RuleBase" id="RU003457"/>
    </source>
</evidence>
<dbReference type="Pfam" id="PF05726">
    <property type="entry name" value="Pirin_C"/>
    <property type="match status" value="1"/>
</dbReference>
<dbReference type="eggNOG" id="ENOG502QQ5A">
    <property type="taxonomic scope" value="Eukaryota"/>
</dbReference>
<organism evidence="5 6">
    <name type="scientific">Bathycoccus prasinos</name>
    <dbReference type="NCBI Taxonomy" id="41875"/>
    <lineage>
        <taxon>Eukaryota</taxon>
        <taxon>Viridiplantae</taxon>
        <taxon>Chlorophyta</taxon>
        <taxon>Mamiellophyceae</taxon>
        <taxon>Mamiellales</taxon>
        <taxon>Bathycoccaceae</taxon>
        <taxon>Bathycoccus</taxon>
    </lineage>
</organism>
<dbReference type="GeneID" id="19018063"/>
<dbReference type="InterPro" id="IPR008778">
    <property type="entry name" value="Pirin_C_dom"/>
</dbReference>
<dbReference type="InterPro" id="IPR012093">
    <property type="entry name" value="Pirin"/>
</dbReference>
<dbReference type="Proteomes" id="UP000198341">
    <property type="component" value="Chromosome 1"/>
</dbReference>
<dbReference type="OrthoDB" id="198735at2759"/>
<dbReference type="AlphaFoldDB" id="K8EZ62"/>
<dbReference type="InterPro" id="IPR003829">
    <property type="entry name" value="Pirin_N_dom"/>
</dbReference>
<accession>K8EZ62</accession>
<protein>
    <submittedName>
        <fullName evidence="5">Pirin domain-containing protein</fullName>
    </submittedName>
</protein>
<proteinExistence type="inferred from homology"/>
<dbReference type="PANTHER" id="PTHR13903:SF8">
    <property type="entry name" value="PIRIN"/>
    <property type="match status" value="1"/>
</dbReference>
<dbReference type="CDD" id="cd02909">
    <property type="entry name" value="cupin_pirin_N"/>
    <property type="match status" value="1"/>
</dbReference>
<evidence type="ECO:0000313" key="6">
    <source>
        <dbReference type="Proteomes" id="UP000198341"/>
    </source>
</evidence>
<feature type="domain" description="Pirin C-terminal" evidence="4">
    <location>
        <begin position="210"/>
        <end position="315"/>
    </location>
</feature>
<reference evidence="5 6" key="1">
    <citation type="submission" date="2011-10" db="EMBL/GenBank/DDBJ databases">
        <authorList>
            <person name="Genoscope - CEA"/>
        </authorList>
    </citation>
    <scope>NUCLEOTIDE SEQUENCE [LARGE SCALE GENOMIC DNA]</scope>
    <source>
        <strain evidence="5 6">RCC 1105</strain>
    </source>
</reference>
<evidence type="ECO:0000259" key="3">
    <source>
        <dbReference type="Pfam" id="PF02678"/>
    </source>
</evidence>
<feature type="domain" description="Pirin N-terminal" evidence="3">
    <location>
        <begin position="62"/>
        <end position="143"/>
    </location>
</feature>
<keyword evidence="6" id="KW-1185">Reference proteome</keyword>
<sequence>MSSSENSNDKVVVGIDRLSDGPMHTQDPFLFCVYHKDQYPAGNGKMEAPRRGNGADFNPNAPYRMYHGEKVPGFPQHPHRGFETITATLDGIIDHTDSMGNAGRYGEGDLQWMTAGKGVVHGEMFPLIHEDKENPTRFFQIWLNLPSKSKMTEPAFVMHWGSETKKVKDEGGADVIVWVGEHKGERTAMKSPPNSWAADPENDVGVVFYSLKPGGKCEIAPAKGGKATNRFLYFVEGENGKQFVSDVNVPKKHGAEIVGDKTAVLENRSETETMDVLLLQGKPIGEPVASHGPFVMNTRQEIMQCFEDYQRTRFGGWPWEKDAMVFPADKPRFSLLNGVEELGK</sequence>
<dbReference type="SUPFAM" id="SSF51182">
    <property type="entry name" value="RmlC-like cupins"/>
    <property type="match status" value="1"/>
</dbReference>
<dbReference type="KEGG" id="bpg:Bathy01g03280"/>
<comment type="similarity">
    <text evidence="1 2">Belongs to the pirin family.</text>
</comment>
<gene>
    <name evidence="5" type="ORF">Bathy01g03280</name>
</gene>
<dbReference type="RefSeq" id="XP_007515659.1">
    <property type="nucleotide sequence ID" value="XM_007515597.1"/>
</dbReference>
<name>K8EZ62_9CHLO</name>
<dbReference type="InterPro" id="IPR011051">
    <property type="entry name" value="RmlC_Cupin_sf"/>
</dbReference>
<evidence type="ECO:0000256" key="1">
    <source>
        <dbReference type="ARBA" id="ARBA00008416"/>
    </source>
</evidence>
<dbReference type="EMBL" id="FO082278">
    <property type="protein sequence ID" value="CCO14538.1"/>
    <property type="molecule type" value="Genomic_DNA"/>
</dbReference>